<dbReference type="SUPFAM" id="SSF54106">
    <property type="entry name" value="LysM domain"/>
    <property type="match status" value="1"/>
</dbReference>
<proteinExistence type="predicted"/>
<protein>
    <recommendedName>
        <fullName evidence="4">Peptidoglycan hydrolase</fullName>
    </recommendedName>
</protein>
<evidence type="ECO:0000256" key="4">
    <source>
        <dbReference type="ARBA" id="ARBA00032108"/>
    </source>
</evidence>
<name>A0A2S4ZZ55_9SPHI</name>
<dbReference type="GO" id="GO:0004040">
    <property type="term" value="F:amidase activity"/>
    <property type="evidence" value="ECO:0007669"/>
    <property type="project" value="InterPro"/>
</dbReference>
<keyword evidence="5" id="KW-0732">Signal</keyword>
<dbReference type="PROSITE" id="PS51782">
    <property type="entry name" value="LYSM"/>
    <property type="match status" value="1"/>
</dbReference>
<evidence type="ECO:0000256" key="2">
    <source>
        <dbReference type="ARBA" id="ARBA00022638"/>
    </source>
</evidence>
<evidence type="ECO:0000256" key="5">
    <source>
        <dbReference type="SAM" id="SignalP"/>
    </source>
</evidence>
<dbReference type="PANTHER" id="PTHR33308">
    <property type="entry name" value="PEPTIDOGLYCAN HYDROLASE FLGJ"/>
    <property type="match status" value="1"/>
</dbReference>
<dbReference type="SMART" id="SM00047">
    <property type="entry name" value="LYZ2"/>
    <property type="match status" value="1"/>
</dbReference>
<dbReference type="CDD" id="cd00118">
    <property type="entry name" value="LysM"/>
    <property type="match status" value="1"/>
</dbReference>
<keyword evidence="8" id="KW-1185">Reference proteome</keyword>
<comment type="caution">
    <text evidence="7">The sequence shown here is derived from an EMBL/GenBank/DDBJ whole genome shotgun (WGS) entry which is preliminary data.</text>
</comment>
<dbReference type="Pfam" id="PF01832">
    <property type="entry name" value="Glucosaminidase"/>
    <property type="match status" value="1"/>
</dbReference>
<dbReference type="InterPro" id="IPR002901">
    <property type="entry name" value="MGlyc_endo_b_GlcNAc-like_dom"/>
</dbReference>
<evidence type="ECO:0000313" key="8">
    <source>
        <dbReference type="Proteomes" id="UP000236893"/>
    </source>
</evidence>
<keyword evidence="3" id="KW-0378">Hydrolase</keyword>
<dbReference type="EMBL" id="PQVF01000010">
    <property type="protein sequence ID" value="POY35610.1"/>
    <property type="molecule type" value="Genomic_DNA"/>
</dbReference>
<dbReference type="Proteomes" id="UP000236893">
    <property type="component" value="Unassembled WGS sequence"/>
</dbReference>
<reference evidence="7 8" key="1">
    <citation type="submission" date="2018-01" db="EMBL/GenBank/DDBJ databases">
        <authorList>
            <person name="Gaut B.S."/>
            <person name="Morton B.R."/>
            <person name="Clegg M.T."/>
            <person name="Duvall M.R."/>
        </authorList>
    </citation>
    <scope>NUCLEOTIDE SEQUENCE [LARGE SCALE GENOMIC DNA]</scope>
    <source>
        <strain evidence="7 8">HR-AV</strain>
    </source>
</reference>
<feature type="chain" id="PRO_5015541669" description="Peptidoglycan hydrolase" evidence="5">
    <location>
        <begin position="20"/>
        <end position="240"/>
    </location>
</feature>
<evidence type="ECO:0000313" key="7">
    <source>
        <dbReference type="EMBL" id="POY35610.1"/>
    </source>
</evidence>
<gene>
    <name evidence="7" type="ORF">C3K47_14535</name>
</gene>
<dbReference type="SMART" id="SM00257">
    <property type="entry name" value="LysM"/>
    <property type="match status" value="1"/>
</dbReference>
<dbReference type="AlphaFoldDB" id="A0A2S4ZZ55"/>
<keyword evidence="1" id="KW-0929">Antimicrobial</keyword>
<dbReference type="OrthoDB" id="977752at2"/>
<sequence>MNKFYLATLLLFINFYVSAQNNPEKLYAEKYGEMAVSEMKKTGIPASITLAQAIMECGAGKSKLAKQANNHFGVKAGRSWQGERFGNFRKYESVEAAYLDRSNFLTGRKNYASLFKLDPCDYKGWAKGLQRSGYAASKRYASDLIKCIQRNQLYNWDGEICKEQPVILVSDSLSAITASIVDEPENQPVVSEIKPVYHKVKKGESLSTVAKKYKTTVSKLKSLNSLHSVKIKPGQRLRVK</sequence>
<dbReference type="Pfam" id="PF01476">
    <property type="entry name" value="LysM"/>
    <property type="match status" value="1"/>
</dbReference>
<dbReference type="PANTHER" id="PTHR33308:SF9">
    <property type="entry name" value="PEPTIDOGLYCAN HYDROLASE FLGJ"/>
    <property type="match status" value="1"/>
</dbReference>
<organism evidence="7 8">
    <name type="scientific">Solitalea longa</name>
    <dbReference type="NCBI Taxonomy" id="2079460"/>
    <lineage>
        <taxon>Bacteria</taxon>
        <taxon>Pseudomonadati</taxon>
        <taxon>Bacteroidota</taxon>
        <taxon>Sphingobacteriia</taxon>
        <taxon>Sphingobacteriales</taxon>
        <taxon>Sphingobacteriaceae</taxon>
        <taxon>Solitalea</taxon>
    </lineage>
</organism>
<evidence type="ECO:0000256" key="1">
    <source>
        <dbReference type="ARBA" id="ARBA00022529"/>
    </source>
</evidence>
<dbReference type="Gene3D" id="1.10.530.10">
    <property type="match status" value="1"/>
</dbReference>
<keyword evidence="2" id="KW-0081">Bacteriolytic enzyme</keyword>
<dbReference type="InterPro" id="IPR036779">
    <property type="entry name" value="LysM_dom_sf"/>
</dbReference>
<dbReference type="GO" id="GO:0042742">
    <property type="term" value="P:defense response to bacterium"/>
    <property type="evidence" value="ECO:0007669"/>
    <property type="project" value="UniProtKB-KW"/>
</dbReference>
<feature type="domain" description="LysM" evidence="6">
    <location>
        <begin position="196"/>
        <end position="239"/>
    </location>
</feature>
<dbReference type="Gene3D" id="3.10.350.10">
    <property type="entry name" value="LysM domain"/>
    <property type="match status" value="1"/>
</dbReference>
<feature type="signal peptide" evidence="5">
    <location>
        <begin position="1"/>
        <end position="19"/>
    </location>
</feature>
<evidence type="ECO:0000259" key="6">
    <source>
        <dbReference type="PROSITE" id="PS51782"/>
    </source>
</evidence>
<dbReference type="InterPro" id="IPR018392">
    <property type="entry name" value="LysM"/>
</dbReference>
<accession>A0A2S4ZZ55</accession>
<evidence type="ECO:0000256" key="3">
    <source>
        <dbReference type="ARBA" id="ARBA00022801"/>
    </source>
</evidence>
<dbReference type="RefSeq" id="WP_103789883.1">
    <property type="nucleotide sequence ID" value="NZ_PQVF01000010.1"/>
</dbReference>
<dbReference type="InterPro" id="IPR051056">
    <property type="entry name" value="Glycosyl_Hydrolase_73"/>
</dbReference>
<dbReference type="GO" id="GO:0031640">
    <property type="term" value="P:killing of cells of another organism"/>
    <property type="evidence" value="ECO:0007669"/>
    <property type="project" value="UniProtKB-KW"/>
</dbReference>